<accession>A0A9J6BT94</accession>
<evidence type="ECO:0000256" key="4">
    <source>
        <dbReference type="ARBA" id="ARBA00022989"/>
    </source>
</evidence>
<evidence type="ECO:0000256" key="2">
    <source>
        <dbReference type="ARBA" id="ARBA00007600"/>
    </source>
</evidence>
<evidence type="ECO:0000256" key="1">
    <source>
        <dbReference type="ARBA" id="ARBA00004473"/>
    </source>
</evidence>
<dbReference type="AlphaFoldDB" id="A0A9J6BT94"/>
<proteinExistence type="inferred from homology"/>
<dbReference type="PANTHER" id="PTHR28646:SF1">
    <property type="entry name" value="TRANSMEMBRANE PROTEIN 201"/>
    <property type="match status" value="1"/>
</dbReference>
<evidence type="ECO:0000313" key="10">
    <source>
        <dbReference type="EMBL" id="KAG5673103.1"/>
    </source>
</evidence>
<evidence type="ECO:0000313" key="11">
    <source>
        <dbReference type="Proteomes" id="UP001107558"/>
    </source>
</evidence>
<comment type="caution">
    <text evidence="10">The sequence shown here is derived from an EMBL/GenBank/DDBJ whole genome shotgun (WGS) entry which is preliminary data.</text>
</comment>
<evidence type="ECO:0000256" key="6">
    <source>
        <dbReference type="ARBA" id="ARBA00023242"/>
    </source>
</evidence>
<keyword evidence="3 8" id="KW-0812">Transmembrane</keyword>
<dbReference type="GO" id="GO:0005521">
    <property type="term" value="F:lamin binding"/>
    <property type="evidence" value="ECO:0007669"/>
    <property type="project" value="TreeGrafter"/>
</dbReference>
<evidence type="ECO:0000256" key="8">
    <source>
        <dbReference type="SAM" id="Phobius"/>
    </source>
</evidence>
<evidence type="ECO:0000256" key="3">
    <source>
        <dbReference type="ARBA" id="ARBA00022692"/>
    </source>
</evidence>
<dbReference type="Pfam" id="PF09779">
    <property type="entry name" value="Ima1_N"/>
    <property type="match status" value="1"/>
</dbReference>
<evidence type="ECO:0000256" key="5">
    <source>
        <dbReference type="ARBA" id="ARBA00023136"/>
    </source>
</evidence>
<keyword evidence="4 8" id="KW-1133">Transmembrane helix</keyword>
<feature type="transmembrane region" description="Helical" evidence="8">
    <location>
        <begin position="7"/>
        <end position="30"/>
    </location>
</feature>
<sequence length="647" mass="73765">MQSYSPNLIIATTVFGSIILLGFINFLIILRKRFSIKVNCWFCNTNLRVPYNDWNSFKCPKCEQYNGFTEDGDYNKEISAQFSSKLNNISYCQRTNQDERMRLSASNGFCEFCSRNQEIKVIQLANFRPRCESTYDQEIEEFKQKLDDSYQLCQQCQRHLNKTLNRVKTKFIGSKISQLRAKDNKNTAKIISDDDGKFLSIIMMTSILILSIANFMRDRDMKIELLSYDCIFFHHVRAFFITFSDMLMSSFKDLELNEIFKDVIVDEIATSALTLNLFLILNDRKNIKIQYIISMLLWAVKMVTNEIYIHSSYVMFVNGIIATSLIISSLFMFKKSKKEKLDVLTNGSFHKIHTEIIDDSDNEEIEASDPSSSSFFDMHSNRSAIFSTASKVNSTYRSSFTAPTKLLNSTIRNTTTINDTLNKSFSITKEVMAADRNQIQNDISLLKLNDNHEIAPTSAFSISSTIRNFNTSQSSLNPFSIERASRRGVSPTPSVTSAFSVSSRNNLISPPRLHSPQVYTNEVASSWIAGGYWTSPQKKYLSSLQSQTKPMISRSSSQSSGLGTIEGSEKNSRENSISQEDALSIFSDATSNRRNFFEKPSSRILFPETQFFNQQPKVHNNLFNSTFGGGSSSGSFRNYRESNTFFK</sequence>
<keyword evidence="6" id="KW-0539">Nucleus</keyword>
<protein>
    <recommendedName>
        <fullName evidence="9">Ima1 N-terminal domain-containing protein</fullName>
    </recommendedName>
</protein>
<evidence type="ECO:0000256" key="7">
    <source>
        <dbReference type="SAM" id="MobiDB-lite"/>
    </source>
</evidence>
<dbReference type="PANTHER" id="PTHR28646">
    <property type="entry name" value="TRANSMEMBRANE PROTEIN 201"/>
    <property type="match status" value="1"/>
</dbReference>
<gene>
    <name evidence="10" type="ORF">PVAND_003177</name>
</gene>
<feature type="transmembrane region" description="Helical" evidence="8">
    <location>
        <begin position="315"/>
        <end position="333"/>
    </location>
</feature>
<dbReference type="OrthoDB" id="5966927at2759"/>
<dbReference type="InterPro" id="IPR018617">
    <property type="entry name" value="Ima1_N"/>
</dbReference>
<feature type="transmembrane region" description="Helical" evidence="8">
    <location>
        <begin position="198"/>
        <end position="216"/>
    </location>
</feature>
<keyword evidence="11" id="KW-1185">Reference proteome</keyword>
<dbReference type="EMBL" id="JADBJN010000003">
    <property type="protein sequence ID" value="KAG5673103.1"/>
    <property type="molecule type" value="Genomic_DNA"/>
</dbReference>
<dbReference type="GO" id="GO:0051015">
    <property type="term" value="F:actin filament binding"/>
    <property type="evidence" value="ECO:0007669"/>
    <property type="project" value="TreeGrafter"/>
</dbReference>
<dbReference type="InterPro" id="IPR040041">
    <property type="entry name" value="TMEM201"/>
</dbReference>
<dbReference type="GO" id="GO:0005637">
    <property type="term" value="C:nuclear inner membrane"/>
    <property type="evidence" value="ECO:0007669"/>
    <property type="project" value="UniProtKB-SubCell"/>
</dbReference>
<dbReference type="GO" id="GO:0030473">
    <property type="term" value="P:nuclear migration along microtubule"/>
    <property type="evidence" value="ECO:0007669"/>
    <property type="project" value="TreeGrafter"/>
</dbReference>
<name>A0A9J6BT94_POLVA</name>
<comment type="subcellular location">
    <subcellularLocation>
        <location evidence="1">Nucleus inner membrane</location>
        <topology evidence="1">Multi-pass membrane protein</topology>
    </subcellularLocation>
</comment>
<organism evidence="10 11">
    <name type="scientific">Polypedilum vanderplanki</name>
    <name type="common">Sleeping chironomid midge</name>
    <dbReference type="NCBI Taxonomy" id="319348"/>
    <lineage>
        <taxon>Eukaryota</taxon>
        <taxon>Metazoa</taxon>
        <taxon>Ecdysozoa</taxon>
        <taxon>Arthropoda</taxon>
        <taxon>Hexapoda</taxon>
        <taxon>Insecta</taxon>
        <taxon>Pterygota</taxon>
        <taxon>Neoptera</taxon>
        <taxon>Endopterygota</taxon>
        <taxon>Diptera</taxon>
        <taxon>Nematocera</taxon>
        <taxon>Chironomoidea</taxon>
        <taxon>Chironomidae</taxon>
        <taxon>Chironominae</taxon>
        <taxon>Polypedilum</taxon>
        <taxon>Polypedilum</taxon>
    </lineage>
</organism>
<dbReference type="Proteomes" id="UP001107558">
    <property type="component" value="Chromosome 3"/>
</dbReference>
<comment type="similarity">
    <text evidence="2">Belongs to the TMEM201 family.</text>
</comment>
<evidence type="ECO:0000259" key="9">
    <source>
        <dbReference type="Pfam" id="PF09779"/>
    </source>
</evidence>
<feature type="region of interest" description="Disordered" evidence="7">
    <location>
        <begin position="544"/>
        <end position="578"/>
    </location>
</feature>
<feature type="domain" description="Ima1 N-terminal" evidence="9">
    <location>
        <begin position="38"/>
        <end position="159"/>
    </location>
</feature>
<reference evidence="10" key="1">
    <citation type="submission" date="2021-03" db="EMBL/GenBank/DDBJ databases">
        <title>Chromosome level genome of the anhydrobiotic midge Polypedilum vanderplanki.</title>
        <authorList>
            <person name="Yoshida Y."/>
            <person name="Kikawada T."/>
            <person name="Gusev O."/>
        </authorList>
    </citation>
    <scope>NUCLEOTIDE SEQUENCE</scope>
    <source>
        <strain evidence="10">NIAS01</strain>
        <tissue evidence="10">Whole body or cell culture</tissue>
    </source>
</reference>
<keyword evidence="5 8" id="KW-0472">Membrane</keyword>